<dbReference type="AlphaFoldDB" id="A0A9N9MTS1"/>
<evidence type="ECO:0000313" key="5">
    <source>
        <dbReference type="Proteomes" id="UP001152799"/>
    </source>
</evidence>
<evidence type="ECO:0000313" key="4">
    <source>
        <dbReference type="EMBL" id="CAG9770454.1"/>
    </source>
</evidence>
<evidence type="ECO:0000256" key="3">
    <source>
        <dbReference type="SAM" id="SignalP"/>
    </source>
</evidence>
<organism evidence="4 5">
    <name type="scientific">Ceutorhynchus assimilis</name>
    <name type="common">cabbage seed weevil</name>
    <dbReference type="NCBI Taxonomy" id="467358"/>
    <lineage>
        <taxon>Eukaryota</taxon>
        <taxon>Metazoa</taxon>
        <taxon>Ecdysozoa</taxon>
        <taxon>Arthropoda</taxon>
        <taxon>Hexapoda</taxon>
        <taxon>Insecta</taxon>
        <taxon>Pterygota</taxon>
        <taxon>Neoptera</taxon>
        <taxon>Endopterygota</taxon>
        <taxon>Coleoptera</taxon>
        <taxon>Polyphaga</taxon>
        <taxon>Cucujiformia</taxon>
        <taxon>Curculionidae</taxon>
        <taxon>Ceutorhynchinae</taxon>
        <taxon>Ceutorhynchus</taxon>
    </lineage>
</organism>
<feature type="compositionally biased region" description="Polar residues" evidence="1">
    <location>
        <begin position="365"/>
        <end position="381"/>
    </location>
</feature>
<keyword evidence="5" id="KW-1185">Reference proteome</keyword>
<keyword evidence="2" id="KW-0472">Membrane</keyword>
<dbReference type="OrthoDB" id="6128690at2759"/>
<reference evidence="4" key="1">
    <citation type="submission" date="2022-01" db="EMBL/GenBank/DDBJ databases">
        <authorList>
            <person name="King R."/>
        </authorList>
    </citation>
    <scope>NUCLEOTIDE SEQUENCE</scope>
</reference>
<gene>
    <name evidence="4" type="ORF">CEUTPL_LOCUS10907</name>
</gene>
<keyword evidence="2" id="KW-0812">Transmembrane</keyword>
<name>A0A9N9MTS1_9CUCU</name>
<dbReference type="EMBL" id="OU892282">
    <property type="protein sequence ID" value="CAG9770454.1"/>
    <property type="molecule type" value="Genomic_DNA"/>
</dbReference>
<dbReference type="Proteomes" id="UP001152799">
    <property type="component" value="Chromosome 6"/>
</dbReference>
<feature type="compositionally biased region" description="Low complexity" evidence="1">
    <location>
        <begin position="127"/>
        <end position="148"/>
    </location>
</feature>
<evidence type="ECO:0000256" key="1">
    <source>
        <dbReference type="SAM" id="MobiDB-lite"/>
    </source>
</evidence>
<feature type="region of interest" description="Disordered" evidence="1">
    <location>
        <begin position="127"/>
        <end position="149"/>
    </location>
</feature>
<feature type="chain" id="PRO_5040318620" evidence="3">
    <location>
        <begin position="20"/>
        <end position="396"/>
    </location>
</feature>
<keyword evidence="2" id="KW-1133">Transmembrane helix</keyword>
<proteinExistence type="predicted"/>
<protein>
    <submittedName>
        <fullName evidence="4">Uncharacterized protein</fullName>
    </submittedName>
</protein>
<accession>A0A9N9MTS1</accession>
<keyword evidence="3" id="KW-0732">Signal</keyword>
<feature type="region of interest" description="Disordered" evidence="1">
    <location>
        <begin position="362"/>
        <end position="381"/>
    </location>
</feature>
<evidence type="ECO:0000256" key="2">
    <source>
        <dbReference type="SAM" id="Phobius"/>
    </source>
</evidence>
<feature type="transmembrane region" description="Helical" evidence="2">
    <location>
        <begin position="282"/>
        <end position="303"/>
    </location>
</feature>
<sequence length="396" mass="44170">MNLYVQFFAVLCLFNSVSSQNASIELTDTKSTYSWKPTDATSIQVSAEDGYQIQVDALKVDIDGENGDYIEIKSATEDTNLTLIFTYTVSGKPSYLYNTNKIEANYVASNKSNSFLIQFTRVGEIATTTPEPSSTTTTPAMPTASPEESPSLTVYIHGKAAADFRADEIDKLRGSIADMGQKYCADQNCPLNESITTNNVKINSLRQCPLFWNNYESCINLTFALPIVKMENVKTDSLWDGYQLNEANLKLMWENYAREGLETISLDLYSQPNVESIFNVRLIVIGIVVVVLVIIVLIFGRFVGKLTKRRRKLSDTVSIIDRQVASRTSQLSLTPHYLQELPPLFSNDFLLHPDQRSHNKLFTGGYTNDSSTSGPSNLINLSTKQDADDLFEDTNA</sequence>
<feature type="signal peptide" evidence="3">
    <location>
        <begin position="1"/>
        <end position="19"/>
    </location>
</feature>